<feature type="compositionally biased region" description="Polar residues" evidence="1">
    <location>
        <begin position="181"/>
        <end position="195"/>
    </location>
</feature>
<feature type="region of interest" description="Disordered" evidence="1">
    <location>
        <begin position="175"/>
        <end position="203"/>
    </location>
</feature>
<proteinExistence type="predicted"/>
<dbReference type="AlphaFoldDB" id="A0A7W6LE13"/>
<evidence type="ECO:0008006" key="5">
    <source>
        <dbReference type="Google" id="ProtNLM"/>
    </source>
</evidence>
<protein>
    <recommendedName>
        <fullName evidence="5">Lipoprotein</fullName>
    </recommendedName>
</protein>
<keyword evidence="4" id="KW-1185">Reference proteome</keyword>
<organism evidence="3 4">
    <name type="scientific">Rhizobium rhizoryzae</name>
    <dbReference type="NCBI Taxonomy" id="451876"/>
    <lineage>
        <taxon>Bacteria</taxon>
        <taxon>Pseudomonadati</taxon>
        <taxon>Pseudomonadota</taxon>
        <taxon>Alphaproteobacteria</taxon>
        <taxon>Hyphomicrobiales</taxon>
        <taxon>Rhizobiaceae</taxon>
        <taxon>Rhizobium/Agrobacterium group</taxon>
        <taxon>Rhizobium</taxon>
    </lineage>
</organism>
<sequence>MRFRLAAFVLLVVLAGCSQVTEKAEGMANRSFTSYALGKPYAQVASLGTSPMDRLAGDDRATFGPMIGATPLSNGQMIYRHIASAARTERGADFGGLVSSSSVTSNNRLSYFLVGQDGIVKDWATGSVPGDATSCMRYIGGIIQQCADMAQQQTSLAIYDSKVLTKDNQPISVWGQPANVAANQQAGGPTASQPRAPTRAPRG</sequence>
<feature type="chain" id="PRO_5030713560" description="Lipoprotein" evidence="2">
    <location>
        <begin position="21"/>
        <end position="203"/>
    </location>
</feature>
<comment type="caution">
    <text evidence="3">The sequence shown here is derived from an EMBL/GenBank/DDBJ whole genome shotgun (WGS) entry which is preliminary data.</text>
</comment>
<evidence type="ECO:0000256" key="1">
    <source>
        <dbReference type="SAM" id="MobiDB-lite"/>
    </source>
</evidence>
<evidence type="ECO:0000313" key="3">
    <source>
        <dbReference type="EMBL" id="MBB4141502.1"/>
    </source>
</evidence>
<evidence type="ECO:0000256" key="2">
    <source>
        <dbReference type="SAM" id="SignalP"/>
    </source>
</evidence>
<dbReference type="EMBL" id="JACIEC010000001">
    <property type="protein sequence ID" value="MBB4141502.1"/>
    <property type="molecule type" value="Genomic_DNA"/>
</dbReference>
<accession>A0A7W6LE13</accession>
<keyword evidence="2" id="KW-0732">Signal</keyword>
<name>A0A7W6LE13_9HYPH</name>
<dbReference type="Proteomes" id="UP000519897">
    <property type="component" value="Unassembled WGS sequence"/>
</dbReference>
<reference evidence="3 4" key="1">
    <citation type="submission" date="2020-08" db="EMBL/GenBank/DDBJ databases">
        <title>Genomic Encyclopedia of Type Strains, Phase IV (KMG-IV): sequencing the most valuable type-strain genomes for metagenomic binning, comparative biology and taxonomic classification.</title>
        <authorList>
            <person name="Goeker M."/>
        </authorList>
    </citation>
    <scope>NUCLEOTIDE SEQUENCE [LARGE SCALE GENOMIC DNA]</scope>
    <source>
        <strain evidence="3 4">DSM 29514</strain>
    </source>
</reference>
<dbReference type="PROSITE" id="PS51257">
    <property type="entry name" value="PROKAR_LIPOPROTEIN"/>
    <property type="match status" value="1"/>
</dbReference>
<dbReference type="RefSeq" id="WP_246251418.1">
    <property type="nucleotide sequence ID" value="NZ_CP049250.1"/>
</dbReference>
<feature type="signal peptide" evidence="2">
    <location>
        <begin position="1"/>
        <end position="20"/>
    </location>
</feature>
<evidence type="ECO:0000313" key="4">
    <source>
        <dbReference type="Proteomes" id="UP000519897"/>
    </source>
</evidence>
<gene>
    <name evidence="3" type="ORF">GGQ72_000001</name>
</gene>